<evidence type="ECO:0000313" key="4">
    <source>
        <dbReference type="Proteomes" id="UP001596356"/>
    </source>
</evidence>
<dbReference type="InterPro" id="IPR006094">
    <property type="entry name" value="Oxid_FAD_bind_N"/>
</dbReference>
<dbReference type="PANTHER" id="PTHR11748">
    <property type="entry name" value="D-LACTATE DEHYDROGENASE"/>
    <property type="match status" value="1"/>
</dbReference>
<dbReference type="Pfam" id="PF01565">
    <property type="entry name" value="FAD_binding_4"/>
    <property type="match status" value="1"/>
</dbReference>
<name>A0ABW2AQ09_9MICO</name>
<reference evidence="4" key="1">
    <citation type="journal article" date="2019" name="Int. J. Syst. Evol. Microbiol.">
        <title>The Global Catalogue of Microorganisms (GCM) 10K type strain sequencing project: providing services to taxonomists for standard genome sequencing and annotation.</title>
        <authorList>
            <consortium name="The Broad Institute Genomics Platform"/>
            <consortium name="The Broad Institute Genome Sequencing Center for Infectious Disease"/>
            <person name="Wu L."/>
            <person name="Ma J."/>
        </authorList>
    </citation>
    <scope>NUCLEOTIDE SEQUENCE [LARGE SCALE GENOMIC DNA]</scope>
    <source>
        <strain evidence="4">NBRC 106593</strain>
    </source>
</reference>
<comment type="caution">
    <text evidence="3">The sequence shown here is derived from an EMBL/GenBank/DDBJ whole genome shotgun (WGS) entry which is preliminary data.</text>
</comment>
<dbReference type="SUPFAM" id="SSF56176">
    <property type="entry name" value="FAD-binding/transporter-associated domain-like"/>
    <property type="match status" value="1"/>
</dbReference>
<evidence type="ECO:0000259" key="2">
    <source>
        <dbReference type="PROSITE" id="PS51387"/>
    </source>
</evidence>
<feature type="region of interest" description="Disordered" evidence="1">
    <location>
        <begin position="103"/>
        <end position="124"/>
    </location>
</feature>
<accession>A0ABW2AQ09</accession>
<organism evidence="3 4">
    <name type="scientific">Branchiibius cervicis</name>
    <dbReference type="NCBI Taxonomy" id="908252"/>
    <lineage>
        <taxon>Bacteria</taxon>
        <taxon>Bacillati</taxon>
        <taxon>Actinomycetota</taxon>
        <taxon>Actinomycetes</taxon>
        <taxon>Micrococcales</taxon>
        <taxon>Dermacoccaceae</taxon>
        <taxon>Branchiibius</taxon>
    </lineage>
</organism>
<gene>
    <name evidence="3" type="ORF">ACFQBT_03840</name>
</gene>
<dbReference type="Proteomes" id="UP001596356">
    <property type="component" value="Unassembled WGS sequence"/>
</dbReference>
<dbReference type="PROSITE" id="PS51387">
    <property type="entry name" value="FAD_PCMH"/>
    <property type="match status" value="1"/>
</dbReference>
<keyword evidence="4" id="KW-1185">Reference proteome</keyword>
<evidence type="ECO:0000313" key="3">
    <source>
        <dbReference type="EMBL" id="MFC6713022.1"/>
    </source>
</evidence>
<protein>
    <submittedName>
        <fullName evidence="3">FAD-binding oxidoreductase</fullName>
    </submittedName>
</protein>
<dbReference type="RefSeq" id="WP_377820517.1">
    <property type="nucleotide sequence ID" value="NZ_JBHSWJ010000002.1"/>
</dbReference>
<dbReference type="InterPro" id="IPR016169">
    <property type="entry name" value="FAD-bd_PCMH_sub2"/>
</dbReference>
<sequence>MSLSGGVLAALQRAGVRDVRSDTTTRAVYSTDASLYRVAPEVVVFPRDADEVAATLAACRAEGAPLTARGAGTSVAGNAIGPGVVLDFSRYMNKVLSVSADPAEGVPAVRSSSPGWCTPPCRSR</sequence>
<feature type="domain" description="FAD-binding PCMH-type" evidence="2">
    <location>
        <begin position="36"/>
        <end position="124"/>
    </location>
</feature>
<proteinExistence type="predicted"/>
<dbReference type="InterPro" id="IPR016166">
    <property type="entry name" value="FAD-bd_PCMH"/>
</dbReference>
<evidence type="ECO:0000256" key="1">
    <source>
        <dbReference type="SAM" id="MobiDB-lite"/>
    </source>
</evidence>
<dbReference type="EMBL" id="JBHSWJ010000002">
    <property type="protein sequence ID" value="MFC6713022.1"/>
    <property type="molecule type" value="Genomic_DNA"/>
</dbReference>
<dbReference type="PANTHER" id="PTHR11748:SF119">
    <property type="entry name" value="D-2-HYDROXYGLUTARATE DEHYDROGENASE"/>
    <property type="match status" value="1"/>
</dbReference>
<dbReference type="Gene3D" id="3.30.465.10">
    <property type="match status" value="1"/>
</dbReference>
<dbReference type="InterPro" id="IPR036318">
    <property type="entry name" value="FAD-bd_PCMH-like_sf"/>
</dbReference>